<reference evidence="2 3" key="1">
    <citation type="submission" date="2022-06" db="EMBL/GenBank/DDBJ databases">
        <title>Haloarcula sp. a new haloarchaeum isolate from saline soil.</title>
        <authorList>
            <person name="Strakova D."/>
            <person name="Galisteo C."/>
            <person name="Sanchez-Porro C."/>
            <person name="Ventosa A."/>
        </authorList>
    </citation>
    <scope>NUCLEOTIDE SEQUENCE [LARGE SCALE GENOMIC DNA]</scope>
    <source>
        <strain evidence="2 3">S1CR25-12</strain>
    </source>
</reference>
<dbReference type="PANTHER" id="PTHR45947:SF3">
    <property type="entry name" value="SULFOQUINOVOSYL TRANSFERASE SQD2"/>
    <property type="match status" value="1"/>
</dbReference>
<dbReference type="InterPro" id="IPR001296">
    <property type="entry name" value="Glyco_trans_1"/>
</dbReference>
<comment type="caution">
    <text evidence="2">The sequence shown here is derived from an EMBL/GenBank/DDBJ whole genome shotgun (WGS) entry which is preliminary data.</text>
</comment>
<organism evidence="2 3">
    <name type="scientific">Haloarcula saliterrae</name>
    <dbReference type="NCBI Taxonomy" id="2950534"/>
    <lineage>
        <taxon>Archaea</taxon>
        <taxon>Methanobacteriati</taxon>
        <taxon>Methanobacteriota</taxon>
        <taxon>Stenosarchaea group</taxon>
        <taxon>Halobacteria</taxon>
        <taxon>Halobacteriales</taxon>
        <taxon>Haloarculaceae</taxon>
        <taxon>Haloarcula</taxon>
    </lineage>
</organism>
<proteinExistence type="predicted"/>
<accession>A0ABU2FBY1</accession>
<evidence type="ECO:0000259" key="1">
    <source>
        <dbReference type="Pfam" id="PF00534"/>
    </source>
</evidence>
<dbReference type="Pfam" id="PF00534">
    <property type="entry name" value="Glycos_transf_1"/>
    <property type="match status" value="1"/>
</dbReference>
<evidence type="ECO:0000313" key="3">
    <source>
        <dbReference type="Proteomes" id="UP001259659"/>
    </source>
</evidence>
<dbReference type="RefSeq" id="WP_310919421.1">
    <property type="nucleotide sequence ID" value="NZ_JAMQON010000002.1"/>
</dbReference>
<dbReference type="InterPro" id="IPR050194">
    <property type="entry name" value="Glycosyltransferase_grp1"/>
</dbReference>
<dbReference type="PANTHER" id="PTHR45947">
    <property type="entry name" value="SULFOQUINOVOSYL TRANSFERASE SQD2"/>
    <property type="match status" value="1"/>
</dbReference>
<name>A0ABU2FBY1_9EURY</name>
<feature type="domain" description="Glycosyl transferase family 1" evidence="1">
    <location>
        <begin position="155"/>
        <end position="309"/>
    </location>
</feature>
<dbReference type="Gene3D" id="3.40.50.2000">
    <property type="entry name" value="Glycogen Phosphorylase B"/>
    <property type="match status" value="2"/>
</dbReference>
<dbReference type="Proteomes" id="UP001259659">
    <property type="component" value="Unassembled WGS sequence"/>
</dbReference>
<sequence>METIALSYQKRRHAESLSAVVESLPVPYTVEIIEADGLELFLKLTSGNYSAIQTDEALRRGGVAALASSYLDVPLIVDIQGWADYLNTHNQFGRVIEEGIKRTTQFVLSRADGCIFVTREARRRMSARYDFEGWRYAKPVFDVEGYATATPDEYPEETSLLTVTNLRYKEKLDGVKTVLKGIKPLLSEFNVKFRIAGGGRYLSNLKHFVSGYPYADSVEVLGHRDDIPQILASGDVFIYVSYLDSLGMVILEAQASGLPVVASDTGGIPEAVGEAGIVVPPEPTEITESVRTLLRTPELRKELSNQAIERTTNYRRRQAIHHVELWETLLSDS</sequence>
<gene>
    <name evidence="2" type="ORF">NDI56_10285</name>
</gene>
<evidence type="ECO:0000313" key="2">
    <source>
        <dbReference type="EMBL" id="MDS0259778.1"/>
    </source>
</evidence>
<protein>
    <submittedName>
        <fullName evidence="2">Glycosyltransferase family 4 protein</fullName>
    </submittedName>
</protein>
<dbReference type="CDD" id="cd03801">
    <property type="entry name" value="GT4_PimA-like"/>
    <property type="match status" value="1"/>
</dbReference>
<keyword evidence="3" id="KW-1185">Reference proteome</keyword>
<dbReference type="EMBL" id="JAMQON010000002">
    <property type="protein sequence ID" value="MDS0259778.1"/>
    <property type="molecule type" value="Genomic_DNA"/>
</dbReference>
<dbReference type="SUPFAM" id="SSF53756">
    <property type="entry name" value="UDP-Glycosyltransferase/glycogen phosphorylase"/>
    <property type="match status" value="1"/>
</dbReference>